<comment type="caution">
    <text evidence="1">The sequence shown here is derived from an EMBL/GenBank/DDBJ whole genome shotgun (WGS) entry which is preliminary data.</text>
</comment>
<reference evidence="1 2" key="1">
    <citation type="submission" date="2014-04" db="EMBL/GenBank/DDBJ databases">
        <title>Whole genome sequence of 'Brachyspira hampsonii' D13-03603F2.</title>
        <authorList>
            <person name="Patterson A.H."/>
            <person name="Chaban B."/>
            <person name="Fernando C."/>
            <person name="Harding J.C."/>
            <person name="Hill J.E."/>
        </authorList>
    </citation>
    <scope>NUCLEOTIDE SEQUENCE [LARGE SCALE GENOMIC DNA]</scope>
    <source>
        <strain evidence="1 2">D13-03603F2</strain>
    </source>
</reference>
<gene>
    <name evidence="1" type="ORF">DJ52_10005</name>
</gene>
<dbReference type="RefSeq" id="WP_104618777.1">
    <property type="nucleotide sequence ID" value="NZ_JJMJ01000155.1"/>
</dbReference>
<keyword evidence="2" id="KW-1185">Reference proteome</keyword>
<dbReference type="Proteomes" id="UP000238924">
    <property type="component" value="Unassembled WGS sequence"/>
</dbReference>
<dbReference type="EMBL" id="JJMJ01000155">
    <property type="protein sequence ID" value="PPS21571.1"/>
    <property type="molecule type" value="Genomic_DNA"/>
</dbReference>
<sequence>MNKWYLRKIKNKYELYCIDDSFDDEAPILVLINILKDKYTNIIFKDEPSNIMGGEYRKKVIIDNIELNIYEELSSLTLSSDDKRANDIILEISHLLNAEIT</sequence>
<proteinExistence type="predicted"/>
<accession>A0ABX5B2S8</accession>
<protein>
    <submittedName>
        <fullName evidence="1">Uncharacterized protein</fullName>
    </submittedName>
</protein>
<organism evidence="1 2">
    <name type="scientific">Brachyspira murdochii</name>
    <dbReference type="NCBI Taxonomy" id="84378"/>
    <lineage>
        <taxon>Bacteria</taxon>
        <taxon>Pseudomonadati</taxon>
        <taxon>Spirochaetota</taxon>
        <taxon>Spirochaetia</taxon>
        <taxon>Brachyspirales</taxon>
        <taxon>Brachyspiraceae</taxon>
        <taxon>Brachyspira</taxon>
    </lineage>
</organism>
<evidence type="ECO:0000313" key="2">
    <source>
        <dbReference type="Proteomes" id="UP000238924"/>
    </source>
</evidence>
<evidence type="ECO:0000313" key="1">
    <source>
        <dbReference type="EMBL" id="PPS21571.1"/>
    </source>
</evidence>
<name>A0ABX5B2S8_9SPIR</name>